<dbReference type="EC" id="4.2.99.18" evidence="13"/>
<dbReference type="PANTHER" id="PTHR43286:SF1">
    <property type="entry name" value="ENDONUCLEASE III-LIKE PROTEIN 1"/>
    <property type="match status" value="1"/>
</dbReference>
<comment type="function">
    <text evidence="13">Bifunctional DNA N-glycosylase with associated apurinic/apyrimidinic (AP) lyase function that catalyzes the first step in base excision repair (BER), the primary repair pathway for the repair of oxidative DNA damage. The DNA N-glycosylase activity releases the damaged DNA base from DNA by cleaving the N-glycosidic bond, leaving an AP site. The AP lyase activity cleaves the phosphodiester bond 3' to the AP site by a beta-elimination. Primarily recognizes and repairs oxidative base damage of pyrimidines.</text>
</comment>
<dbReference type="PROSITE" id="PS00764">
    <property type="entry name" value="ENDONUCLEASE_III_1"/>
    <property type="match status" value="1"/>
</dbReference>
<keyword evidence="13" id="KW-0496">Mitochondrion</keyword>
<feature type="compositionally biased region" description="Low complexity" evidence="14">
    <location>
        <begin position="90"/>
        <end position="104"/>
    </location>
</feature>
<dbReference type="GeneID" id="106564287"/>
<evidence type="ECO:0000256" key="1">
    <source>
        <dbReference type="ARBA" id="ARBA00001966"/>
    </source>
</evidence>
<dbReference type="Proteomes" id="UP001652741">
    <property type="component" value="Chromosome ssa12"/>
</dbReference>
<evidence type="ECO:0000256" key="12">
    <source>
        <dbReference type="ARBA" id="ARBA00023295"/>
    </source>
</evidence>
<dbReference type="InterPro" id="IPR023170">
    <property type="entry name" value="HhH_base_excis_C"/>
</dbReference>
<evidence type="ECO:0000256" key="8">
    <source>
        <dbReference type="ARBA" id="ARBA00023004"/>
    </source>
</evidence>
<evidence type="ECO:0000256" key="2">
    <source>
        <dbReference type="ARBA" id="ARBA00008343"/>
    </source>
</evidence>
<dbReference type="InterPro" id="IPR000445">
    <property type="entry name" value="HhH_motif"/>
</dbReference>
<dbReference type="SMART" id="SM00525">
    <property type="entry name" value="FES"/>
    <property type="match status" value="1"/>
</dbReference>
<dbReference type="InterPro" id="IPR011257">
    <property type="entry name" value="DNA_glycosylase"/>
</dbReference>
<keyword evidence="3" id="KW-0004">4Fe-4S</keyword>
<comment type="catalytic activity">
    <reaction evidence="13">
        <text>2'-deoxyribonucleotide-(2'-deoxyribose 5'-phosphate)-2'-deoxyribonucleotide-DNA = a 3'-end 2'-deoxyribonucleotide-(2,3-dehydro-2,3-deoxyribose 5'-phosphate)-DNA + a 5'-end 5'-phospho-2'-deoxyribonucleoside-DNA + H(+)</text>
        <dbReference type="Rhea" id="RHEA:66592"/>
        <dbReference type="Rhea" id="RHEA-COMP:13180"/>
        <dbReference type="Rhea" id="RHEA-COMP:16897"/>
        <dbReference type="Rhea" id="RHEA-COMP:17067"/>
        <dbReference type="ChEBI" id="CHEBI:15378"/>
        <dbReference type="ChEBI" id="CHEBI:136412"/>
        <dbReference type="ChEBI" id="CHEBI:157695"/>
        <dbReference type="ChEBI" id="CHEBI:167181"/>
        <dbReference type="EC" id="4.2.99.18"/>
    </reaction>
</comment>
<keyword evidence="10 13" id="KW-0234">DNA repair</keyword>
<feature type="region of interest" description="Disordered" evidence="14">
    <location>
        <begin position="362"/>
        <end position="434"/>
    </location>
</feature>
<evidence type="ECO:0000256" key="5">
    <source>
        <dbReference type="ARBA" id="ARBA00022763"/>
    </source>
</evidence>
<dbReference type="InterPro" id="IPR003651">
    <property type="entry name" value="Endonuclease3_FeS-loop_motif"/>
</dbReference>
<sequence length="434" mass="48039">MLLATVRPTCSTTVSYAFHCFKMTSPYFVESTAVITRSGNKTVPHAGLATTLKTRMERRVLSAAASRAQVKLEEEDSSVSNQSLGRDASDIGSSRFRRSSIGQSKAEPDKAQPLLPLEPILRRRRAQVKVEYDGKVEPKHWEPPDWSKQLGHVRQMRSARDAPVDLMGAGKCYDTHAPDEVRRYQVLVSLMLSSQTRDQVTSAALQRLRAHGCTVDNIVNTDDDTLGQLIYPVGFWRTKVKYLKQMSVILQREFRGDIPNTVEGLVRLPGVGPKMAHLAMDIAWHQVSGIGVDTHVHRISNRLGWTRGGTKNPEETRKALEDWLPRDLWSEINWLLVGFGQQVCLPVNPLCSVCLNQHSCPSAHQASPAKRPKAGSPRSPHSPKTSRVKLEPGLGLSPPSSSSATPVKEKSLATALSPPLLPRKRKSKAKTYST</sequence>
<comment type="similarity">
    <text evidence="2 13">Belongs to the Nth/MutY family.</text>
</comment>
<dbReference type="Gene3D" id="1.10.1670.10">
    <property type="entry name" value="Helix-hairpin-Helix base-excision DNA repair enzymes (C-terminal)"/>
    <property type="match status" value="1"/>
</dbReference>
<evidence type="ECO:0000256" key="11">
    <source>
        <dbReference type="ARBA" id="ARBA00023239"/>
    </source>
</evidence>
<gene>
    <name evidence="17" type="primary">LOC106564287</name>
    <name evidence="13" type="synonym">NTHL1</name>
</gene>
<evidence type="ECO:0000256" key="7">
    <source>
        <dbReference type="ARBA" id="ARBA00022946"/>
    </source>
</evidence>
<dbReference type="Pfam" id="PF00633">
    <property type="entry name" value="HHH"/>
    <property type="match status" value="1"/>
</dbReference>
<organism evidence="16 17">
    <name type="scientific">Salmo salar</name>
    <name type="common">Atlantic salmon</name>
    <dbReference type="NCBI Taxonomy" id="8030"/>
    <lineage>
        <taxon>Eukaryota</taxon>
        <taxon>Metazoa</taxon>
        <taxon>Chordata</taxon>
        <taxon>Craniata</taxon>
        <taxon>Vertebrata</taxon>
        <taxon>Euteleostomi</taxon>
        <taxon>Actinopterygii</taxon>
        <taxon>Neopterygii</taxon>
        <taxon>Teleostei</taxon>
        <taxon>Protacanthopterygii</taxon>
        <taxon>Salmoniformes</taxon>
        <taxon>Salmonidae</taxon>
        <taxon>Salmoninae</taxon>
        <taxon>Salmo</taxon>
    </lineage>
</organism>
<dbReference type="SUPFAM" id="SSF48150">
    <property type="entry name" value="DNA-glycosylase"/>
    <property type="match status" value="1"/>
</dbReference>
<keyword evidence="12 13" id="KW-0326">Glycosidase</keyword>
<name>A0ABM3CJQ8_SALSA</name>
<keyword evidence="4" id="KW-0479">Metal-binding</keyword>
<evidence type="ECO:0000256" key="14">
    <source>
        <dbReference type="SAM" id="MobiDB-lite"/>
    </source>
</evidence>
<dbReference type="InterPro" id="IPR003265">
    <property type="entry name" value="HhH-GPD_domain"/>
</dbReference>
<dbReference type="EC" id="3.2.2.-" evidence="13"/>
<feature type="compositionally biased region" description="Basic residues" evidence="14">
    <location>
        <begin position="422"/>
        <end position="434"/>
    </location>
</feature>
<proteinExistence type="inferred from homology"/>
<dbReference type="InterPro" id="IPR030841">
    <property type="entry name" value="NTH1"/>
</dbReference>
<dbReference type="HAMAP" id="MF_03183">
    <property type="entry name" value="Endonuclease_III_Nth"/>
    <property type="match status" value="1"/>
</dbReference>
<protein>
    <recommendedName>
        <fullName evidence="13">Endonuclease III-like protein 1</fullName>
        <ecNumber evidence="13">3.2.2.-</ecNumber>
        <ecNumber evidence="13">4.2.99.18</ecNumber>
    </recommendedName>
    <alternativeName>
        <fullName evidence="13">Bifunctional DNA N-glycosylase/DNA-(apurinic or apyrimidinic site) lyase</fullName>
        <shortName evidence="13">DNA glycosylase/AP lyase</shortName>
    </alternativeName>
</protein>
<keyword evidence="11 13" id="KW-0456">Lyase</keyword>
<feature type="domain" description="HhH-GPD" evidence="15">
    <location>
        <begin position="192"/>
        <end position="342"/>
    </location>
</feature>
<reference evidence="17" key="1">
    <citation type="submission" date="2025-08" db="UniProtKB">
        <authorList>
            <consortium name="RefSeq"/>
        </authorList>
    </citation>
    <scope>IDENTIFICATION</scope>
</reference>
<comment type="subcellular location">
    <subcellularLocation>
        <location evidence="13">Nucleus</location>
    </subcellularLocation>
    <subcellularLocation>
        <location evidence="13">Mitochondrion</location>
    </subcellularLocation>
</comment>
<evidence type="ECO:0000256" key="10">
    <source>
        <dbReference type="ARBA" id="ARBA00023204"/>
    </source>
</evidence>
<evidence type="ECO:0000259" key="15">
    <source>
        <dbReference type="SMART" id="SM00478"/>
    </source>
</evidence>
<dbReference type="RefSeq" id="XP_045546776.1">
    <property type="nucleotide sequence ID" value="XM_045690820.1"/>
</dbReference>
<keyword evidence="6 13" id="KW-0378">Hydrolase</keyword>
<keyword evidence="8" id="KW-0408">Iron</keyword>
<keyword evidence="5 13" id="KW-0227">DNA damage</keyword>
<evidence type="ECO:0000256" key="3">
    <source>
        <dbReference type="ARBA" id="ARBA00022485"/>
    </source>
</evidence>
<evidence type="ECO:0000313" key="16">
    <source>
        <dbReference type="Proteomes" id="UP001652741"/>
    </source>
</evidence>
<evidence type="ECO:0000256" key="9">
    <source>
        <dbReference type="ARBA" id="ARBA00023014"/>
    </source>
</evidence>
<feature type="region of interest" description="Disordered" evidence="14">
    <location>
        <begin position="71"/>
        <end position="118"/>
    </location>
</feature>
<dbReference type="InterPro" id="IPR004035">
    <property type="entry name" value="Endouclease-III_FeS-bd_BS"/>
</dbReference>
<keyword evidence="9" id="KW-0411">Iron-sulfur</keyword>
<keyword evidence="7" id="KW-0809">Transit peptide</keyword>
<keyword evidence="13" id="KW-0539">Nucleus</keyword>
<accession>A0ABM3CJQ8</accession>
<dbReference type="SMART" id="SM00478">
    <property type="entry name" value="ENDO3c"/>
    <property type="match status" value="1"/>
</dbReference>
<comment type="caution">
    <text evidence="13">Lacks conserved residue(s) required for the propagation of feature annotation.</text>
</comment>
<comment type="cofactor">
    <cofactor evidence="1">
        <name>[4Fe-4S] cluster</name>
        <dbReference type="ChEBI" id="CHEBI:49883"/>
    </cofactor>
</comment>
<evidence type="ECO:0000256" key="6">
    <source>
        <dbReference type="ARBA" id="ARBA00022801"/>
    </source>
</evidence>
<dbReference type="PANTHER" id="PTHR43286">
    <property type="entry name" value="ENDONUCLEASE III-LIKE PROTEIN 1"/>
    <property type="match status" value="1"/>
</dbReference>
<dbReference type="Pfam" id="PF00730">
    <property type="entry name" value="HhH-GPD"/>
    <property type="match status" value="1"/>
</dbReference>
<evidence type="ECO:0000313" key="17">
    <source>
        <dbReference type="RefSeq" id="XP_045546776.1"/>
    </source>
</evidence>
<evidence type="ECO:0000256" key="4">
    <source>
        <dbReference type="ARBA" id="ARBA00022723"/>
    </source>
</evidence>
<evidence type="ECO:0000256" key="13">
    <source>
        <dbReference type="HAMAP-Rule" id="MF_03183"/>
    </source>
</evidence>
<feature type="compositionally biased region" description="Low complexity" evidence="14">
    <location>
        <begin position="392"/>
        <end position="403"/>
    </location>
</feature>
<dbReference type="CDD" id="cd00056">
    <property type="entry name" value="ENDO3c"/>
    <property type="match status" value="1"/>
</dbReference>
<dbReference type="Gene3D" id="1.10.340.30">
    <property type="entry name" value="Hypothetical protein, domain 2"/>
    <property type="match status" value="1"/>
</dbReference>
<keyword evidence="16" id="KW-1185">Reference proteome</keyword>